<dbReference type="InterPro" id="IPR036116">
    <property type="entry name" value="FN3_sf"/>
</dbReference>
<comment type="caution">
    <text evidence="2">The sequence shown here is derived from an EMBL/GenBank/DDBJ whole genome shotgun (WGS) entry which is preliminary data.</text>
</comment>
<dbReference type="Gene3D" id="2.60.40.10">
    <property type="entry name" value="Immunoglobulins"/>
    <property type="match status" value="1"/>
</dbReference>
<evidence type="ECO:0000313" key="3">
    <source>
        <dbReference type="Proteomes" id="UP000782854"/>
    </source>
</evidence>
<keyword evidence="3" id="KW-1185">Reference proteome</keyword>
<reference evidence="2" key="1">
    <citation type="journal article" date="2019" name="Gigascience">
        <title>High-coverage genomes to elucidate the evolution of penguins.</title>
        <authorList>
            <person name="Pan H."/>
            <person name="Cole T.L."/>
            <person name="Bi X."/>
            <person name="Fang M."/>
            <person name="Zhou C."/>
            <person name="Yang Z."/>
            <person name="Ksepka D.T."/>
            <person name="Hart T."/>
            <person name="Bouzat J.L."/>
            <person name="Argilla L.S."/>
            <person name="Bertelsen M.F."/>
            <person name="Boersma P.D."/>
            <person name="Bost C.A."/>
            <person name="Cherel Y."/>
            <person name="Dann P."/>
            <person name="Fiddaman S.R."/>
            <person name="Howard P."/>
            <person name="Labuschagne K."/>
            <person name="Mattern T."/>
            <person name="Miller G."/>
            <person name="Parker P."/>
            <person name="Phillips R.A."/>
            <person name="Quillfeldt P."/>
            <person name="Ryan P.G."/>
            <person name="Taylor H."/>
            <person name="Thompson D.R."/>
            <person name="Young M.J."/>
            <person name="Ellegaard M.R."/>
            <person name="Gilbert M.T.P."/>
            <person name="Sinding M.S."/>
            <person name="Pacheco G."/>
            <person name="Shepherd L.D."/>
            <person name="Tennyson A.J.D."/>
            <person name="Grosser S."/>
            <person name="Kay E."/>
            <person name="Nupen L.J."/>
            <person name="Ellenberg U."/>
            <person name="Houston D.M."/>
            <person name="Reeve A.H."/>
            <person name="Johnson K."/>
            <person name="Masello J.F."/>
            <person name="Stracke T."/>
            <person name="McKinlay B."/>
            <person name="Borboroglu P.G."/>
            <person name="Zhang D.X."/>
            <person name="Zhang G."/>
        </authorList>
    </citation>
    <scope>NUCLEOTIDE SEQUENCE</scope>
    <source>
        <strain evidence="2">Gonzo</strain>
    </source>
</reference>
<dbReference type="OrthoDB" id="8947665at2759"/>
<dbReference type="Pfam" id="PF01108">
    <property type="entry name" value="Tissue_fac"/>
    <property type="match status" value="1"/>
</dbReference>
<feature type="non-terminal residue" evidence="2">
    <location>
        <position position="61"/>
    </location>
</feature>
<accession>A0A8J4NJI0</accession>
<protein>
    <recommendedName>
        <fullName evidence="1">Fibronectin type-III domain-containing protein</fullName>
    </recommendedName>
</protein>
<feature type="non-terminal residue" evidence="2">
    <location>
        <position position="1"/>
    </location>
</feature>
<dbReference type="SUPFAM" id="SSF49265">
    <property type="entry name" value="Fibronectin type III"/>
    <property type="match status" value="1"/>
</dbReference>
<dbReference type="InterPro" id="IPR013783">
    <property type="entry name" value="Ig-like_fold"/>
</dbReference>
<dbReference type="AlphaFoldDB" id="A0A8J4NJI0"/>
<gene>
    <name evidence="2" type="ORF">FQV19_0007900</name>
</gene>
<sequence length="61" mass="7358">FPERFLGGPPHDLQMKSCNFQHILSWQAKSDPTVPTYYRVLYTDRRQVLFQKTQIRLLMFI</sequence>
<proteinExistence type="predicted"/>
<name>A0A8J4NJI0_EUDMI</name>
<evidence type="ECO:0000259" key="1">
    <source>
        <dbReference type="Pfam" id="PF01108"/>
    </source>
</evidence>
<evidence type="ECO:0000313" key="2">
    <source>
        <dbReference type="EMBL" id="KAF1534865.1"/>
    </source>
</evidence>
<dbReference type="EMBL" id="VULC01010932">
    <property type="protein sequence ID" value="KAF1534865.1"/>
    <property type="molecule type" value="Genomic_DNA"/>
</dbReference>
<organism evidence="2 3">
    <name type="scientific">Eudyptula minor</name>
    <name type="common">Little blue penguin</name>
    <name type="synonym">Aptenodytes minor</name>
    <dbReference type="NCBI Taxonomy" id="37083"/>
    <lineage>
        <taxon>Eukaryota</taxon>
        <taxon>Metazoa</taxon>
        <taxon>Chordata</taxon>
        <taxon>Craniata</taxon>
        <taxon>Vertebrata</taxon>
        <taxon>Euteleostomi</taxon>
        <taxon>Archelosauria</taxon>
        <taxon>Archosauria</taxon>
        <taxon>Dinosauria</taxon>
        <taxon>Saurischia</taxon>
        <taxon>Theropoda</taxon>
        <taxon>Coelurosauria</taxon>
        <taxon>Aves</taxon>
        <taxon>Neognathae</taxon>
        <taxon>Neoaves</taxon>
        <taxon>Aequornithes</taxon>
        <taxon>Sphenisciformes</taxon>
        <taxon>Spheniscidae</taxon>
        <taxon>Eudyptula</taxon>
    </lineage>
</organism>
<feature type="domain" description="Fibronectin type-III" evidence="1">
    <location>
        <begin position="9"/>
        <end position="44"/>
    </location>
</feature>
<dbReference type="Proteomes" id="UP000782854">
    <property type="component" value="Unassembled WGS sequence"/>
</dbReference>
<dbReference type="InterPro" id="IPR003961">
    <property type="entry name" value="FN3_dom"/>
</dbReference>